<organism evidence="2 4">
    <name type="scientific">Pseudomonas reactans</name>
    <dbReference type="NCBI Taxonomy" id="117680"/>
    <lineage>
        <taxon>Bacteria</taxon>
        <taxon>Pseudomonadati</taxon>
        <taxon>Pseudomonadota</taxon>
        <taxon>Gammaproteobacteria</taxon>
        <taxon>Pseudomonadales</taxon>
        <taxon>Pseudomonadaceae</taxon>
        <taxon>Pseudomonas</taxon>
    </lineage>
</organism>
<dbReference type="EMBL" id="JACASD010000016">
    <property type="protein sequence ID" value="NWE88004.1"/>
    <property type="molecule type" value="Genomic_DNA"/>
</dbReference>
<evidence type="ECO:0000313" key="2">
    <source>
        <dbReference type="EMBL" id="NWE88004.1"/>
    </source>
</evidence>
<dbReference type="EMBL" id="JACARY010000056">
    <property type="protein sequence ID" value="NWD97486.1"/>
    <property type="molecule type" value="Genomic_DNA"/>
</dbReference>
<evidence type="ECO:0000313" key="1">
    <source>
        <dbReference type="EMBL" id="NWD97486.1"/>
    </source>
</evidence>
<sequence>MVISEGQLRGAFKGFKNTDTVFEFYGGRKWQQAIYQYEYFYAYMPQAKVVQEGGVYVLKVEGMTSSVVVKPA</sequence>
<name>A0A7Y8FZG6_9PSED</name>
<dbReference type="Proteomes" id="UP000585226">
    <property type="component" value="Unassembled WGS sequence"/>
</dbReference>
<dbReference type="RefSeq" id="WP_177061362.1">
    <property type="nucleotide sequence ID" value="NZ_JACARY010000056.1"/>
</dbReference>
<dbReference type="Proteomes" id="UP000572863">
    <property type="component" value="Unassembled WGS sequence"/>
</dbReference>
<proteinExistence type="predicted"/>
<accession>A0A7Y8FZG6</accession>
<gene>
    <name evidence="1" type="ORF">HX871_23940</name>
    <name evidence="2" type="ORF">HX893_07665</name>
</gene>
<comment type="caution">
    <text evidence="2">The sequence shown here is derived from an EMBL/GenBank/DDBJ whole genome shotgun (WGS) entry which is preliminary data.</text>
</comment>
<keyword evidence="3" id="KW-1185">Reference proteome</keyword>
<reference evidence="3 4" key="1">
    <citation type="submission" date="2020-04" db="EMBL/GenBank/DDBJ databases">
        <title>Molecular characterization of pseudomonads from Agaricus bisporus reveal novel blotch 2 pathogens in Western Europe.</title>
        <authorList>
            <person name="Taparia T."/>
            <person name="Krijger M."/>
            <person name="Haynes E."/>
            <person name="Elpinstone J.G."/>
            <person name="Noble R."/>
            <person name="Van Der Wolf J."/>
        </authorList>
    </citation>
    <scope>NUCLEOTIDE SEQUENCE [LARGE SCALE GENOMIC DNA]</scope>
    <source>
        <strain evidence="1 3">P7774</strain>
        <strain evidence="2 4">P8021</strain>
    </source>
</reference>
<evidence type="ECO:0000313" key="4">
    <source>
        <dbReference type="Proteomes" id="UP000585226"/>
    </source>
</evidence>
<evidence type="ECO:0000313" key="3">
    <source>
        <dbReference type="Proteomes" id="UP000572863"/>
    </source>
</evidence>
<protein>
    <submittedName>
        <fullName evidence="2">Uncharacterized protein</fullName>
    </submittedName>
</protein>
<dbReference type="AlphaFoldDB" id="A0A7Y8FZG6"/>